<evidence type="ECO:0000256" key="1">
    <source>
        <dbReference type="SAM" id="Coils"/>
    </source>
</evidence>
<dbReference type="AlphaFoldDB" id="A0A2S4N5U6"/>
<organism evidence="3 4">
    <name type="scientific">Flavobacterium croceum DSM 17960</name>
    <dbReference type="NCBI Taxonomy" id="1121886"/>
    <lineage>
        <taxon>Bacteria</taxon>
        <taxon>Pseudomonadati</taxon>
        <taxon>Bacteroidota</taxon>
        <taxon>Flavobacteriia</taxon>
        <taxon>Flavobacteriales</taxon>
        <taxon>Flavobacteriaceae</taxon>
        <taxon>Flavobacterium</taxon>
    </lineage>
</organism>
<gene>
    <name evidence="3" type="ORF">Q361_11435</name>
</gene>
<dbReference type="OrthoDB" id="5422202at2"/>
<protein>
    <submittedName>
        <fullName evidence="3">Uncharacterized protein DUF349</fullName>
    </submittedName>
</protein>
<dbReference type="InterPro" id="IPR007139">
    <property type="entry name" value="DUF349"/>
</dbReference>
<feature type="coiled-coil region" evidence="1">
    <location>
        <begin position="615"/>
        <end position="669"/>
    </location>
</feature>
<evidence type="ECO:0000313" key="3">
    <source>
        <dbReference type="EMBL" id="POS01089.1"/>
    </source>
</evidence>
<dbReference type="RefSeq" id="WP_103726721.1">
    <property type="nucleotide sequence ID" value="NZ_PQNY01000014.1"/>
</dbReference>
<dbReference type="Proteomes" id="UP000237056">
    <property type="component" value="Unassembled WGS sequence"/>
</dbReference>
<keyword evidence="4" id="KW-1185">Reference proteome</keyword>
<feature type="region of interest" description="Disordered" evidence="2">
    <location>
        <begin position="1"/>
        <end position="21"/>
    </location>
</feature>
<feature type="compositionally biased region" description="Polar residues" evidence="2">
    <location>
        <begin position="11"/>
        <end position="21"/>
    </location>
</feature>
<reference evidence="3 4" key="1">
    <citation type="submission" date="2018-01" db="EMBL/GenBank/DDBJ databases">
        <title>Genomic Encyclopedia of Type Strains, Phase I: the one thousand microbial genomes (KMG-I) project.</title>
        <authorList>
            <person name="Goeker M."/>
        </authorList>
    </citation>
    <scope>NUCLEOTIDE SEQUENCE [LARGE SCALE GENOMIC DNA]</scope>
    <source>
        <strain evidence="3 4">DSM 17960</strain>
    </source>
</reference>
<name>A0A2S4N5U6_9FLAO</name>
<accession>A0A2S4N5U6</accession>
<comment type="caution">
    <text evidence="3">The sequence shown here is derived from an EMBL/GenBank/DDBJ whole genome shotgun (WGS) entry which is preliminary data.</text>
</comment>
<keyword evidence="1" id="KW-0175">Coiled coil</keyword>
<evidence type="ECO:0000256" key="2">
    <source>
        <dbReference type="SAM" id="MobiDB-lite"/>
    </source>
</evidence>
<proteinExistence type="predicted"/>
<sequence length="672" mass="78952">MSEEKIDNLLPENNGTDGQTKNEVVENNFEAPIQATENSEEAVVEDMPAPESTVELTDEQVADDTLVLEDATIIATNAINNANAEESEDETIVGRHEIPTKDYEALSMEDLVSELETITDTDKVMSVRDHVEDIKKAFLSKYFHLLDEKREEFNAENQDPTVEFSYQSPLKVKFDVLYNQYKNKKNTHFKNLQDSLKANLENRMAIVEELKELVSNPKSNIPSALKQLAEIRERWRNSGPIPKDKYNLVWNNYHFHLENFYDFLDLDREARDQEFKNNLEHKQRIIARAEELLNTTDISNSFRELQNLHRIWKEEIGPVSREHREQVWQKFSEITKQMHDKREQFFESFKEREKENLAKKQAIIAEIDKLSQEQIESHTGWQQQIEKIEALRNEFFATGKVPTEVNEKTWSEFKDSVRKFNVVKNSFYKEIKKDQTDNLLKKQALIDKANGLKDSEDFAATTPVMKQIQDEWKNIGHVPRKLSDKLWKEFKGACNHYFDRLKDSRKEEIAEEVEAFEKKKDFLEKVRSLELVGNHKEDLDTIKAHIETWKTFGKVPFNRRHIEGKFNKVLDQLFEKLSSSKKEGEMMRFANKLDSLATNDSRKIENEKIFILRKIDEVQSEIFQLENNIQFFANAKADNPMVKEVKKSIERHKDELQTWKAKLKQVNELISK</sequence>
<evidence type="ECO:0000313" key="4">
    <source>
        <dbReference type="Proteomes" id="UP000237056"/>
    </source>
</evidence>
<dbReference type="EMBL" id="PQNY01000014">
    <property type="protein sequence ID" value="POS01089.1"/>
    <property type="molecule type" value="Genomic_DNA"/>
</dbReference>
<dbReference type="Pfam" id="PF03993">
    <property type="entry name" value="DUF349"/>
    <property type="match status" value="5"/>
</dbReference>